<comment type="caution">
    <text evidence="2">The sequence shown here is derived from an EMBL/GenBank/DDBJ whole genome shotgun (WGS) entry which is preliminary data.</text>
</comment>
<accession>A0ABV9MCQ9</accession>
<dbReference type="Gene3D" id="3.40.630.30">
    <property type="match status" value="1"/>
</dbReference>
<dbReference type="GO" id="GO:0016746">
    <property type="term" value="F:acyltransferase activity"/>
    <property type="evidence" value="ECO:0007669"/>
    <property type="project" value="UniProtKB-KW"/>
</dbReference>
<evidence type="ECO:0000313" key="3">
    <source>
        <dbReference type="Proteomes" id="UP001595932"/>
    </source>
</evidence>
<proteinExistence type="predicted"/>
<dbReference type="SUPFAM" id="SSF55729">
    <property type="entry name" value="Acyl-CoA N-acyltransferases (Nat)"/>
    <property type="match status" value="1"/>
</dbReference>
<keyword evidence="2" id="KW-0012">Acyltransferase</keyword>
<dbReference type="PANTHER" id="PTHR43792:SF1">
    <property type="entry name" value="N-ACETYLTRANSFERASE DOMAIN-CONTAINING PROTEIN"/>
    <property type="match status" value="1"/>
</dbReference>
<reference evidence="3" key="1">
    <citation type="journal article" date="2019" name="Int. J. Syst. Evol. Microbiol.">
        <title>The Global Catalogue of Microorganisms (GCM) 10K type strain sequencing project: providing services to taxonomists for standard genome sequencing and annotation.</title>
        <authorList>
            <consortium name="The Broad Institute Genomics Platform"/>
            <consortium name="The Broad Institute Genome Sequencing Center for Infectious Disease"/>
            <person name="Wu L."/>
            <person name="Ma J."/>
        </authorList>
    </citation>
    <scope>NUCLEOTIDE SEQUENCE [LARGE SCALE GENOMIC DNA]</scope>
    <source>
        <strain evidence="3">CGMCC 1.12151</strain>
    </source>
</reference>
<dbReference type="InterPro" id="IPR051531">
    <property type="entry name" value="N-acetyltransferase"/>
</dbReference>
<keyword evidence="2" id="KW-0808">Transferase</keyword>
<dbReference type="InterPro" id="IPR016181">
    <property type="entry name" value="Acyl_CoA_acyltransferase"/>
</dbReference>
<sequence>MFHVKRPEGAVTMKLESERLLLRRYRDEDFEFLFSLVKKPQVMRHIGEGTTKNRQLALEFLYWIYRSYREHPRNGLMLLIRKEDGKRIGHAGLVEQTVDGTKELEVGYWLAPEFWGMGYAREAAAVLCREGFKEHGRNRLISLIQPGNTASRKVAQAIGMNCEKELMRGGQPVLVYVLTKERWHGVSDT</sequence>
<evidence type="ECO:0000259" key="1">
    <source>
        <dbReference type="PROSITE" id="PS51186"/>
    </source>
</evidence>
<dbReference type="Pfam" id="PF13302">
    <property type="entry name" value="Acetyltransf_3"/>
    <property type="match status" value="1"/>
</dbReference>
<dbReference type="EMBL" id="JBHSGL010000005">
    <property type="protein sequence ID" value="MFC4713631.1"/>
    <property type="molecule type" value="Genomic_DNA"/>
</dbReference>
<protein>
    <submittedName>
        <fullName evidence="2">GNAT family N-acetyltransferase</fullName>
        <ecNumber evidence="2">2.3.-.-</ecNumber>
    </submittedName>
</protein>
<gene>
    <name evidence="2" type="ORF">ACFO5U_12185</name>
</gene>
<organism evidence="2 3">
    <name type="scientific">Planococcus dechangensis</name>
    <dbReference type="NCBI Taxonomy" id="1176255"/>
    <lineage>
        <taxon>Bacteria</taxon>
        <taxon>Bacillati</taxon>
        <taxon>Bacillota</taxon>
        <taxon>Bacilli</taxon>
        <taxon>Bacillales</taxon>
        <taxon>Caryophanaceae</taxon>
        <taxon>Planococcus</taxon>
    </lineage>
</organism>
<evidence type="ECO:0000313" key="2">
    <source>
        <dbReference type="EMBL" id="MFC4713631.1"/>
    </source>
</evidence>
<dbReference type="Proteomes" id="UP001595932">
    <property type="component" value="Unassembled WGS sequence"/>
</dbReference>
<name>A0ABV9MCQ9_9BACL</name>
<dbReference type="PANTHER" id="PTHR43792">
    <property type="entry name" value="GNAT FAMILY, PUTATIVE (AFU_ORTHOLOGUE AFUA_3G00765)-RELATED-RELATED"/>
    <property type="match status" value="1"/>
</dbReference>
<dbReference type="InterPro" id="IPR000182">
    <property type="entry name" value="GNAT_dom"/>
</dbReference>
<feature type="domain" description="N-acetyltransferase" evidence="1">
    <location>
        <begin position="20"/>
        <end position="181"/>
    </location>
</feature>
<dbReference type="PROSITE" id="PS51186">
    <property type="entry name" value="GNAT"/>
    <property type="match status" value="1"/>
</dbReference>
<keyword evidence="3" id="KW-1185">Reference proteome</keyword>
<dbReference type="EC" id="2.3.-.-" evidence="2"/>